<accession>A0ABW0KI96</accession>
<reference evidence="5" key="1">
    <citation type="journal article" date="2019" name="Int. J. Syst. Evol. Microbiol.">
        <title>The Global Catalogue of Microorganisms (GCM) 10K type strain sequencing project: providing services to taxonomists for standard genome sequencing and annotation.</title>
        <authorList>
            <consortium name="The Broad Institute Genomics Platform"/>
            <consortium name="The Broad Institute Genome Sequencing Center for Infectious Disease"/>
            <person name="Wu L."/>
            <person name="Ma J."/>
        </authorList>
    </citation>
    <scope>NUCLEOTIDE SEQUENCE [LARGE SCALE GENOMIC DNA]</scope>
    <source>
        <strain evidence="5">KACC 11904</strain>
    </source>
</reference>
<dbReference type="Proteomes" id="UP001596044">
    <property type="component" value="Unassembled WGS sequence"/>
</dbReference>
<dbReference type="InterPro" id="IPR000033">
    <property type="entry name" value="LDLR_classB_rpt"/>
</dbReference>
<gene>
    <name evidence="4" type="ORF">ACFPOG_30025</name>
</gene>
<keyword evidence="2" id="KW-0378">Hydrolase</keyword>
<dbReference type="SUPFAM" id="SSF63829">
    <property type="entry name" value="Calcium-dependent phosphotriesterase"/>
    <property type="match status" value="1"/>
</dbReference>
<keyword evidence="5" id="KW-1185">Reference proteome</keyword>
<dbReference type="PANTHER" id="PTHR47572">
    <property type="entry name" value="LIPOPROTEIN-RELATED"/>
    <property type="match status" value="1"/>
</dbReference>
<proteinExistence type="inferred from homology"/>
<name>A0ABW0KI96_9BACL</name>
<comment type="similarity">
    <text evidence="1">Belongs to the SMP-30/CGR1 family.</text>
</comment>
<dbReference type="InterPro" id="IPR013658">
    <property type="entry name" value="SGL"/>
</dbReference>
<evidence type="ECO:0000259" key="3">
    <source>
        <dbReference type="Pfam" id="PF08450"/>
    </source>
</evidence>
<feature type="domain" description="SMP-30/Gluconolactonase/LRE-like region" evidence="3">
    <location>
        <begin position="29"/>
        <end position="282"/>
    </location>
</feature>
<dbReference type="InterPro" id="IPR005511">
    <property type="entry name" value="SMP-30"/>
</dbReference>
<evidence type="ECO:0000313" key="4">
    <source>
        <dbReference type="EMBL" id="MFC5452447.1"/>
    </source>
</evidence>
<dbReference type="SMART" id="SM00135">
    <property type="entry name" value="LY"/>
    <property type="match status" value="1"/>
</dbReference>
<dbReference type="EMBL" id="JBHSMJ010000053">
    <property type="protein sequence ID" value="MFC5452447.1"/>
    <property type="molecule type" value="Genomic_DNA"/>
</dbReference>
<dbReference type="InterPro" id="IPR051262">
    <property type="entry name" value="SMP-30/CGR1_Lactonase"/>
</dbReference>
<dbReference type="PANTHER" id="PTHR47572:SF4">
    <property type="entry name" value="LACTONASE DRP35"/>
    <property type="match status" value="1"/>
</dbReference>
<dbReference type="RefSeq" id="WP_270885025.1">
    <property type="nucleotide sequence ID" value="NZ_JAQFVF010000082.1"/>
</dbReference>
<comment type="caution">
    <text evidence="4">The sequence shown here is derived from an EMBL/GenBank/DDBJ whole genome shotgun (WGS) entry which is preliminary data.</text>
</comment>
<sequence length="297" mass="32640">MKADIASNTFYDLFPQITCLEQATTGFIFTEGPAWDKTDGSLVFSDIKANTIYRLKEQNNLSVVRRPSGMSNGLAFDTEQRLIACEHAGRRLSLYSLYDPIGPIVTLADRYEGKRLNSPNDVIVASDHSIYFTDPNYGLVNELQTPKAQEQLFQGVYRLSPSGKLTLLINDFAGPNGLALSPDERKLYVSDTERQHIRVFDLDEQGRLVYGRLFAKLDVSKGEGVPDGLKVDAEGHVYCAGPGGVWVFEPDGSIIGLLKIPEITSNLTWGGVSGRTMYITATSSVYKIPVGVTKAGF</sequence>
<evidence type="ECO:0000256" key="2">
    <source>
        <dbReference type="ARBA" id="ARBA00022801"/>
    </source>
</evidence>
<dbReference type="InterPro" id="IPR011042">
    <property type="entry name" value="6-blade_b-propeller_TolB-like"/>
</dbReference>
<dbReference type="PRINTS" id="PR01790">
    <property type="entry name" value="SMP30FAMILY"/>
</dbReference>
<evidence type="ECO:0000256" key="1">
    <source>
        <dbReference type="ARBA" id="ARBA00008853"/>
    </source>
</evidence>
<evidence type="ECO:0000313" key="5">
    <source>
        <dbReference type="Proteomes" id="UP001596044"/>
    </source>
</evidence>
<organism evidence="4 5">
    <name type="scientific">Paenibacillus aestuarii</name>
    <dbReference type="NCBI Taxonomy" id="516965"/>
    <lineage>
        <taxon>Bacteria</taxon>
        <taxon>Bacillati</taxon>
        <taxon>Bacillota</taxon>
        <taxon>Bacilli</taxon>
        <taxon>Bacillales</taxon>
        <taxon>Paenibacillaceae</taxon>
        <taxon>Paenibacillus</taxon>
    </lineage>
</organism>
<dbReference type="Gene3D" id="2.120.10.30">
    <property type="entry name" value="TolB, C-terminal domain"/>
    <property type="match status" value="1"/>
</dbReference>
<protein>
    <submittedName>
        <fullName evidence="4">SMP-30/gluconolactonase/LRE family protein</fullName>
    </submittedName>
</protein>
<dbReference type="Pfam" id="PF08450">
    <property type="entry name" value="SGL"/>
    <property type="match status" value="1"/>
</dbReference>